<dbReference type="AlphaFoldDB" id="A0AAV4C9Z6"/>
<keyword evidence="2" id="KW-1185">Reference proteome</keyword>
<evidence type="ECO:0000313" key="1">
    <source>
        <dbReference type="EMBL" id="GFO29541.1"/>
    </source>
</evidence>
<proteinExistence type="predicted"/>
<sequence>MVNVATVLWKPSTTYRQGREGQYSEKNYVSITDRLACYGLTTTYRVQNNSGIISFARMSLGLPLVAMMVE</sequence>
<evidence type="ECO:0000313" key="2">
    <source>
        <dbReference type="Proteomes" id="UP000735302"/>
    </source>
</evidence>
<dbReference type="EMBL" id="BLXT01006168">
    <property type="protein sequence ID" value="GFO29541.1"/>
    <property type="molecule type" value="Genomic_DNA"/>
</dbReference>
<protein>
    <submittedName>
        <fullName evidence="1">Uncharacterized protein</fullName>
    </submittedName>
</protein>
<reference evidence="1 2" key="1">
    <citation type="journal article" date="2021" name="Elife">
        <title>Chloroplast acquisition without the gene transfer in kleptoplastic sea slugs, Plakobranchus ocellatus.</title>
        <authorList>
            <person name="Maeda T."/>
            <person name="Takahashi S."/>
            <person name="Yoshida T."/>
            <person name="Shimamura S."/>
            <person name="Takaki Y."/>
            <person name="Nagai Y."/>
            <person name="Toyoda A."/>
            <person name="Suzuki Y."/>
            <person name="Arimoto A."/>
            <person name="Ishii H."/>
            <person name="Satoh N."/>
            <person name="Nishiyama T."/>
            <person name="Hasebe M."/>
            <person name="Maruyama T."/>
            <person name="Minagawa J."/>
            <person name="Obokata J."/>
            <person name="Shigenobu S."/>
        </authorList>
    </citation>
    <scope>NUCLEOTIDE SEQUENCE [LARGE SCALE GENOMIC DNA]</scope>
</reference>
<dbReference type="Proteomes" id="UP000735302">
    <property type="component" value="Unassembled WGS sequence"/>
</dbReference>
<gene>
    <name evidence="1" type="ORF">PoB_005604600</name>
</gene>
<accession>A0AAV4C9Z6</accession>
<organism evidence="1 2">
    <name type="scientific">Plakobranchus ocellatus</name>
    <dbReference type="NCBI Taxonomy" id="259542"/>
    <lineage>
        <taxon>Eukaryota</taxon>
        <taxon>Metazoa</taxon>
        <taxon>Spiralia</taxon>
        <taxon>Lophotrochozoa</taxon>
        <taxon>Mollusca</taxon>
        <taxon>Gastropoda</taxon>
        <taxon>Heterobranchia</taxon>
        <taxon>Euthyneura</taxon>
        <taxon>Panpulmonata</taxon>
        <taxon>Sacoglossa</taxon>
        <taxon>Placobranchoidea</taxon>
        <taxon>Plakobranchidae</taxon>
        <taxon>Plakobranchus</taxon>
    </lineage>
</organism>
<comment type="caution">
    <text evidence="1">The sequence shown here is derived from an EMBL/GenBank/DDBJ whole genome shotgun (WGS) entry which is preliminary data.</text>
</comment>
<name>A0AAV4C9Z6_9GAST</name>